<dbReference type="EMBL" id="CAAHFH010000002">
    <property type="protein sequence ID" value="VGO22093.1"/>
    <property type="molecule type" value="Genomic_DNA"/>
</dbReference>
<dbReference type="Proteomes" id="UP000346198">
    <property type="component" value="Unassembled WGS sequence"/>
</dbReference>
<dbReference type="AlphaFoldDB" id="A0A6C2UQ80"/>
<name>A0A6C2UQ80_9BACT</name>
<evidence type="ECO:0000313" key="2">
    <source>
        <dbReference type="Proteomes" id="UP000346198"/>
    </source>
</evidence>
<organism evidence="1 2">
    <name type="scientific">Pontiella sulfatireligans</name>
    <dbReference type="NCBI Taxonomy" id="2750658"/>
    <lineage>
        <taxon>Bacteria</taxon>
        <taxon>Pseudomonadati</taxon>
        <taxon>Kiritimatiellota</taxon>
        <taxon>Kiritimatiellia</taxon>
        <taxon>Kiritimatiellales</taxon>
        <taxon>Pontiellaceae</taxon>
        <taxon>Pontiella</taxon>
    </lineage>
</organism>
<gene>
    <name evidence="1" type="ORF">SCARR_04174</name>
</gene>
<sequence length="75" mass="8201">MLFKGSFQGICLLNGAGFGYNSNHCTRGHAGGRAFNRGGGVKNNYVLIDYENVQPKNLEILKGHEFIVKVFVGNI</sequence>
<protein>
    <submittedName>
        <fullName evidence="1">Uncharacterized protein</fullName>
    </submittedName>
</protein>
<accession>A0A6C2UQ80</accession>
<proteinExistence type="predicted"/>
<keyword evidence="2" id="KW-1185">Reference proteome</keyword>
<evidence type="ECO:0000313" key="1">
    <source>
        <dbReference type="EMBL" id="VGO22093.1"/>
    </source>
</evidence>
<reference evidence="1 2" key="1">
    <citation type="submission" date="2019-04" db="EMBL/GenBank/DDBJ databases">
        <authorList>
            <person name="Van Vliet M D."/>
        </authorList>
    </citation>
    <scope>NUCLEOTIDE SEQUENCE [LARGE SCALE GENOMIC DNA]</scope>
    <source>
        <strain evidence="1 2">F21</strain>
    </source>
</reference>